<organism evidence="2 3">
    <name type="scientific">Cerrena zonata</name>
    <dbReference type="NCBI Taxonomy" id="2478898"/>
    <lineage>
        <taxon>Eukaryota</taxon>
        <taxon>Fungi</taxon>
        <taxon>Dikarya</taxon>
        <taxon>Basidiomycota</taxon>
        <taxon>Agaricomycotina</taxon>
        <taxon>Agaricomycetes</taxon>
        <taxon>Polyporales</taxon>
        <taxon>Cerrenaceae</taxon>
        <taxon>Cerrena</taxon>
    </lineage>
</organism>
<dbReference type="EMBL" id="JASBNA010000007">
    <property type="protein sequence ID" value="KAK7690367.1"/>
    <property type="molecule type" value="Genomic_DNA"/>
</dbReference>
<dbReference type="InterPro" id="IPR001619">
    <property type="entry name" value="Sec1-like"/>
</dbReference>
<dbReference type="PANTHER" id="PTHR11679">
    <property type="entry name" value="VESICLE PROTEIN SORTING-ASSOCIATED"/>
    <property type="match status" value="1"/>
</dbReference>
<evidence type="ECO:0000256" key="1">
    <source>
        <dbReference type="ARBA" id="ARBA00009884"/>
    </source>
</evidence>
<dbReference type="InterPro" id="IPR043127">
    <property type="entry name" value="Sec-1-like_dom3a"/>
</dbReference>
<evidence type="ECO:0000313" key="2">
    <source>
        <dbReference type="EMBL" id="KAK7690367.1"/>
    </source>
</evidence>
<reference evidence="2 3" key="1">
    <citation type="submission" date="2022-09" db="EMBL/GenBank/DDBJ databases">
        <authorList>
            <person name="Palmer J.M."/>
        </authorList>
    </citation>
    <scope>NUCLEOTIDE SEQUENCE [LARGE SCALE GENOMIC DNA]</scope>
    <source>
        <strain evidence="2 3">DSM 7382</strain>
    </source>
</reference>
<dbReference type="PIRSF" id="PIRSF005715">
    <property type="entry name" value="VPS45_Sec1"/>
    <property type="match status" value="1"/>
</dbReference>
<dbReference type="Gene3D" id="3.90.830.10">
    <property type="entry name" value="Syntaxin Binding Protein 1, Chain A, domain 2"/>
    <property type="match status" value="1"/>
</dbReference>
<name>A0AAW0GD64_9APHY</name>
<dbReference type="InterPro" id="IPR027482">
    <property type="entry name" value="Sec1-like_dom2"/>
</dbReference>
<evidence type="ECO:0000313" key="3">
    <source>
        <dbReference type="Proteomes" id="UP001385951"/>
    </source>
</evidence>
<gene>
    <name evidence="2" type="ORF">QCA50_007024</name>
</gene>
<dbReference type="Gene3D" id="1.25.40.60">
    <property type="match status" value="1"/>
</dbReference>
<dbReference type="InterPro" id="IPR043154">
    <property type="entry name" value="Sec-1-like_dom1"/>
</dbReference>
<comment type="similarity">
    <text evidence="1">Belongs to the STXBP/unc-18/SEC1 family.</text>
</comment>
<accession>A0AAW0GD64</accession>
<dbReference type="Proteomes" id="UP001385951">
    <property type="component" value="Unassembled WGS sequence"/>
</dbReference>
<sequence length="641" mass="70754">MDVVKAVETYISKMVSEPNAMKVFLLDSHTTPVVSLATTQSTLLAHQVYLTDRIDNKKRERMAHMKCVCFLHPSEDSLEALEAELKEPKYGEYYLYFSSILSKTVIERLADVDEYEVVKEVQEYFADYAPILPSLFSLNHFPNASKPLYGNSPNAWDATALDRTVQGITAVLLSLKKKPIIRYEKSSAMAKKLGVEIQHRIQTESQLFNFRPAQVPPLLLILDRRNDPVTPLLSQWTYQAMVHELVGILNGRVDLSMVPGIQPELKEVTLTPQTDPFFQAHHLATFGDLGTSLKSYVQSYQSRSLANTPSAINSISDMKRFVEEYPEFRRLGGNVSKHVAIVGELSRLVERDKLLEVGEVEQGLATGSGADFNSVQTVIKNPNIPAWNKLRVVILYALRYQKTQANNVASLINLMLENGVSREDARLVYVFLNIAGSDQRQEDLFSAEALFAKGRSALKGLKGVENVYMQHTPHLSQTLENLFRGRLRDTTFPFLDGTGPNMGLQRPQNVIVFVIGGTTYEEARAVALLNQESSTIGSLSAGAQILLGGTCVHNSSSYVEMIRSAATQFPASVYEPPPEAATNMPSLNLNLGGVNVSLGGAGSGLYRTSNEGINLQADGIKDGVKSLLGKVRQGVDRIASQ</sequence>
<evidence type="ECO:0008006" key="4">
    <source>
        <dbReference type="Google" id="ProtNLM"/>
    </source>
</evidence>
<keyword evidence="3" id="KW-1185">Reference proteome</keyword>
<comment type="caution">
    <text evidence="2">The sequence shown here is derived from an EMBL/GenBank/DDBJ whole genome shotgun (WGS) entry which is preliminary data.</text>
</comment>
<protein>
    <recommendedName>
        <fullName evidence="4">Vacuolar protein sorting-associated protein 45</fullName>
    </recommendedName>
</protein>
<dbReference type="Pfam" id="PF00995">
    <property type="entry name" value="Sec1"/>
    <property type="match status" value="1"/>
</dbReference>
<dbReference type="GO" id="GO:0016192">
    <property type="term" value="P:vesicle-mediated transport"/>
    <property type="evidence" value="ECO:0007669"/>
    <property type="project" value="InterPro"/>
</dbReference>
<dbReference type="AlphaFoldDB" id="A0AAW0GD64"/>
<dbReference type="Gene3D" id="3.40.50.1910">
    <property type="match status" value="1"/>
</dbReference>
<dbReference type="InterPro" id="IPR036045">
    <property type="entry name" value="Sec1-like_sf"/>
</dbReference>
<dbReference type="Gene3D" id="3.40.50.2060">
    <property type="match status" value="1"/>
</dbReference>
<dbReference type="SUPFAM" id="SSF56815">
    <property type="entry name" value="Sec1/munc18-like (SM) proteins"/>
    <property type="match status" value="1"/>
</dbReference>
<proteinExistence type="inferred from homology"/>